<dbReference type="Proteomes" id="UP000193963">
    <property type="component" value="Unassembled WGS sequence"/>
</dbReference>
<organism evidence="2 3">
    <name type="scientific">Pseudooceanicola marinus</name>
    <dbReference type="NCBI Taxonomy" id="396013"/>
    <lineage>
        <taxon>Bacteria</taxon>
        <taxon>Pseudomonadati</taxon>
        <taxon>Pseudomonadota</taxon>
        <taxon>Alphaproteobacteria</taxon>
        <taxon>Rhodobacterales</taxon>
        <taxon>Paracoccaceae</taxon>
        <taxon>Pseudooceanicola</taxon>
    </lineage>
</organism>
<dbReference type="CDD" id="cd04301">
    <property type="entry name" value="NAT_SF"/>
    <property type="match status" value="1"/>
</dbReference>
<reference evidence="2 3" key="1">
    <citation type="submission" date="2017-03" db="EMBL/GenBank/DDBJ databases">
        <authorList>
            <person name="Afonso C.L."/>
            <person name="Miller P.J."/>
            <person name="Scott M.A."/>
            <person name="Spackman E."/>
            <person name="Goraichik I."/>
            <person name="Dimitrov K.M."/>
            <person name="Suarez D.L."/>
            <person name="Swayne D.E."/>
        </authorList>
    </citation>
    <scope>NUCLEOTIDE SEQUENCE [LARGE SCALE GENOMIC DNA]</scope>
    <source>
        <strain evidence="2 3">CECT 7751</strain>
    </source>
</reference>
<evidence type="ECO:0000259" key="1">
    <source>
        <dbReference type="PROSITE" id="PS51186"/>
    </source>
</evidence>
<keyword evidence="3" id="KW-1185">Reference proteome</keyword>
<proteinExistence type="predicted"/>
<dbReference type="AlphaFoldDB" id="A0A1X6YXL7"/>
<keyword evidence="2" id="KW-0808">Transferase</keyword>
<protein>
    <submittedName>
        <fullName evidence="2">Acetyltransferase (GNAT) family protein</fullName>
    </submittedName>
</protein>
<accession>A0A1X6YXL7</accession>
<dbReference type="EMBL" id="FWFN01000003">
    <property type="protein sequence ID" value="SLN34707.1"/>
    <property type="molecule type" value="Genomic_DNA"/>
</dbReference>
<dbReference type="SUPFAM" id="SSF88723">
    <property type="entry name" value="PIN domain-like"/>
    <property type="match status" value="1"/>
</dbReference>
<dbReference type="InterPro" id="IPR000182">
    <property type="entry name" value="GNAT_dom"/>
</dbReference>
<dbReference type="SUPFAM" id="SSF55729">
    <property type="entry name" value="Acyl-CoA N-acyltransferases (Nat)"/>
    <property type="match status" value="1"/>
</dbReference>
<evidence type="ECO:0000313" key="3">
    <source>
        <dbReference type="Proteomes" id="UP000193963"/>
    </source>
</evidence>
<dbReference type="GO" id="GO:0016747">
    <property type="term" value="F:acyltransferase activity, transferring groups other than amino-acyl groups"/>
    <property type="evidence" value="ECO:0007669"/>
    <property type="project" value="InterPro"/>
</dbReference>
<dbReference type="PROSITE" id="PS51186">
    <property type="entry name" value="GNAT"/>
    <property type="match status" value="1"/>
</dbReference>
<dbReference type="Gene3D" id="3.40.630.30">
    <property type="match status" value="1"/>
</dbReference>
<dbReference type="Pfam" id="PF13508">
    <property type="entry name" value="Acetyltransf_7"/>
    <property type="match status" value="1"/>
</dbReference>
<name>A0A1X6YXL7_9RHOB</name>
<dbReference type="OrthoDB" id="7825539at2"/>
<sequence>MLSDVRLLEAADALIDRLDDIVAIADGYKMEIGFWPRRGLEDAIWRGRLIAAYREGENGNAVLGFVVFGGVFPNGRVQAVAVHPDYLRQGVAQYLIDAVISRFEMEGFLTVSAKPARDLEVAQSFYQKNGFLTVRSKAGGASRKREIVVRERALKSPSLLPIASANGRRIGFPVPDDRSKLWVIDLNVFLDLLKDGRANYEIAVGLFRSALQGRVRIAVTSEFTKEMTRVPRVGGGDPLLKLAEALPRVRRKGNAEVERLSMDIHSLIFEKNKPSQAGSAQALSDCMHLAESITANASAFVTSDGVLLRNRRAIREAWRLEVVALEDFCEALSSIDKVPMINAARGEGFRVCSVDAARARGVILKLKRGAANGFLFGDPQKLEAAQFIAAYDSNDREVALLASWTPSEFGQEYEISIFVDQSSPRADVIADTMLGYQVDTIGRCGVSLIKLDDVPGQLSVRKVAQQRGFVLSDTGRELRKAALGAPVTPNSFETLWDKLGIIVGRDNFGSVPSTFSGLEELFSYSISDFLDIENLLGPTLIVPSSREVCIQPIARPYADELLGTSEQASFLEQREGAFRSQKVYVSSGRSRNFFKENQVVMFYESVRTGGRGAVIAAARVDNVVTQRKVKIDPGSMSRTVLENVERFSSSDEVTLTSFSSILRFPQPVGLLALKRVGAAGTQNLQTTTKISTAVAQTVFDLGWSNG</sequence>
<dbReference type="InterPro" id="IPR016181">
    <property type="entry name" value="Acyl_CoA_acyltransferase"/>
</dbReference>
<dbReference type="InterPro" id="IPR029060">
    <property type="entry name" value="PIN-like_dom_sf"/>
</dbReference>
<evidence type="ECO:0000313" key="2">
    <source>
        <dbReference type="EMBL" id="SLN34707.1"/>
    </source>
</evidence>
<gene>
    <name evidence="2" type="ORF">PSM7751_01433</name>
</gene>
<dbReference type="RefSeq" id="WP_085887333.1">
    <property type="nucleotide sequence ID" value="NZ_FWFN01000003.1"/>
</dbReference>
<feature type="domain" description="N-acetyltransferase" evidence="1">
    <location>
        <begin position="3"/>
        <end position="166"/>
    </location>
</feature>